<dbReference type="EMBL" id="VIIS01001929">
    <property type="protein sequence ID" value="KAF0290811.1"/>
    <property type="molecule type" value="Genomic_DNA"/>
</dbReference>
<organism evidence="2 3">
    <name type="scientific">Amphibalanus amphitrite</name>
    <name type="common">Striped barnacle</name>
    <name type="synonym">Balanus amphitrite</name>
    <dbReference type="NCBI Taxonomy" id="1232801"/>
    <lineage>
        <taxon>Eukaryota</taxon>
        <taxon>Metazoa</taxon>
        <taxon>Ecdysozoa</taxon>
        <taxon>Arthropoda</taxon>
        <taxon>Crustacea</taxon>
        <taxon>Multicrustacea</taxon>
        <taxon>Cirripedia</taxon>
        <taxon>Thoracica</taxon>
        <taxon>Thoracicalcarea</taxon>
        <taxon>Balanomorpha</taxon>
        <taxon>Balanoidea</taxon>
        <taxon>Balanidae</taxon>
        <taxon>Amphibalaninae</taxon>
        <taxon>Amphibalanus</taxon>
    </lineage>
</organism>
<feature type="domain" description="Bardet-Biedl syndrome 1 N-terminal" evidence="1">
    <location>
        <begin position="10"/>
        <end position="44"/>
    </location>
</feature>
<dbReference type="PANTHER" id="PTHR20870:SF0">
    <property type="entry name" value="BARDET-BIEDL SYNDROME 1 PROTEIN"/>
    <property type="match status" value="1"/>
</dbReference>
<accession>A0A6A4VNE4</accession>
<reference evidence="2 3" key="1">
    <citation type="submission" date="2019-07" db="EMBL/GenBank/DDBJ databases">
        <title>Draft genome assembly of a fouling barnacle, Amphibalanus amphitrite (Darwin, 1854): The first reference genome for Thecostraca.</title>
        <authorList>
            <person name="Kim W."/>
        </authorList>
    </citation>
    <scope>NUCLEOTIDE SEQUENCE [LARGE SCALE GENOMIC DNA]</scope>
    <source>
        <strain evidence="2">SNU_AA5</strain>
        <tissue evidence="2">Soma without cirri and trophi</tissue>
    </source>
</reference>
<dbReference type="GO" id="GO:0034464">
    <property type="term" value="C:BBSome"/>
    <property type="evidence" value="ECO:0007669"/>
    <property type="project" value="InterPro"/>
</dbReference>
<dbReference type="GO" id="GO:1905515">
    <property type="term" value="P:non-motile cilium assembly"/>
    <property type="evidence" value="ECO:0007669"/>
    <property type="project" value="InterPro"/>
</dbReference>
<dbReference type="PANTHER" id="PTHR20870">
    <property type="entry name" value="BARDET-BIEDL SYNDROME 1 PROTEIN"/>
    <property type="match status" value="1"/>
</dbReference>
<evidence type="ECO:0000313" key="3">
    <source>
        <dbReference type="Proteomes" id="UP000440578"/>
    </source>
</evidence>
<gene>
    <name evidence="2" type="primary">BBS1</name>
    <name evidence="2" type="ORF">FJT64_011010</name>
</gene>
<dbReference type="OrthoDB" id="10259809at2759"/>
<dbReference type="GO" id="GO:0005930">
    <property type="term" value="C:axoneme"/>
    <property type="evidence" value="ECO:0007669"/>
    <property type="project" value="TreeGrafter"/>
</dbReference>
<dbReference type="GO" id="GO:0061512">
    <property type="term" value="P:protein localization to cilium"/>
    <property type="evidence" value="ECO:0007669"/>
    <property type="project" value="TreeGrafter"/>
</dbReference>
<dbReference type="InterPro" id="IPR032728">
    <property type="entry name" value="BBS1_N"/>
</dbReference>
<dbReference type="InterPro" id="IPR028784">
    <property type="entry name" value="BBS1"/>
</dbReference>
<dbReference type="Pfam" id="PF14779">
    <property type="entry name" value="BBS1"/>
    <property type="match status" value="1"/>
</dbReference>
<name>A0A6A4VNE4_AMPAM</name>
<dbReference type="AlphaFoldDB" id="A0A6A4VNE4"/>
<evidence type="ECO:0000313" key="2">
    <source>
        <dbReference type="EMBL" id="KAF0290811.1"/>
    </source>
</evidence>
<dbReference type="Proteomes" id="UP000440578">
    <property type="component" value="Unassembled WGS sequence"/>
</dbReference>
<sequence>MADGCVPLFQLHLPSVPSILTVTGMFDVEYRMLIACRNGKIYTAKRGMEEGRLTAELSSQPVGLERREKSFLVGCMDDNVYCFSNHVSREAGGSGEQDRWLLGKGELSCQESGRGSGRIRDVN</sequence>
<dbReference type="GO" id="GO:0005813">
    <property type="term" value="C:centrosome"/>
    <property type="evidence" value="ECO:0007669"/>
    <property type="project" value="TreeGrafter"/>
</dbReference>
<proteinExistence type="predicted"/>
<comment type="caution">
    <text evidence="2">The sequence shown here is derived from an EMBL/GenBank/DDBJ whole genome shotgun (WGS) entry which is preliminary data.</text>
</comment>
<evidence type="ECO:0000259" key="1">
    <source>
        <dbReference type="Pfam" id="PF14779"/>
    </source>
</evidence>
<dbReference type="GO" id="GO:0005119">
    <property type="term" value="F:smoothened binding"/>
    <property type="evidence" value="ECO:0007669"/>
    <property type="project" value="TreeGrafter"/>
</dbReference>
<keyword evidence="3" id="KW-1185">Reference proteome</keyword>
<dbReference type="GO" id="GO:0005113">
    <property type="term" value="F:patched binding"/>
    <property type="evidence" value="ECO:0007669"/>
    <property type="project" value="TreeGrafter"/>
</dbReference>
<protein>
    <submittedName>
        <fullName evidence="2">Bardet-Biedl syndrome 1 protein</fullName>
    </submittedName>
</protein>